<dbReference type="Proteomes" id="UP000504610">
    <property type="component" value="Unplaced"/>
</dbReference>
<dbReference type="InterPro" id="IPR056582">
    <property type="entry name" value="EDRF1_N"/>
</dbReference>
<gene>
    <name evidence="3" type="primary">LOC108818112</name>
</gene>
<evidence type="ECO:0000313" key="3">
    <source>
        <dbReference type="RefSeq" id="XP_018446481.1"/>
    </source>
</evidence>
<dbReference type="Gene3D" id="1.25.40.10">
    <property type="entry name" value="Tetratricopeptide repeat domain"/>
    <property type="match status" value="1"/>
</dbReference>
<dbReference type="AlphaFoldDB" id="A0A6J0KG28"/>
<dbReference type="Pfam" id="PF23788">
    <property type="entry name" value="EDRF1_N"/>
    <property type="match status" value="1"/>
</dbReference>
<protein>
    <submittedName>
        <fullName evidence="3">Uncharacterized protein LOC108818112 isoform X1</fullName>
    </submittedName>
</protein>
<reference evidence="3" key="1">
    <citation type="submission" date="2025-08" db="UniProtKB">
        <authorList>
            <consortium name="RefSeq"/>
        </authorList>
    </citation>
    <scope>IDENTIFICATION</scope>
    <source>
        <tissue evidence="3">Leaf</tissue>
    </source>
</reference>
<dbReference type="GO" id="GO:0045893">
    <property type="term" value="P:positive regulation of DNA-templated transcription"/>
    <property type="evidence" value="ECO:0007669"/>
    <property type="project" value="TreeGrafter"/>
</dbReference>
<proteinExistence type="predicted"/>
<evidence type="ECO:0000259" key="1">
    <source>
        <dbReference type="Pfam" id="PF23788"/>
    </source>
</evidence>
<keyword evidence="2" id="KW-1185">Reference proteome</keyword>
<dbReference type="PANTHER" id="PTHR15000:SF1">
    <property type="entry name" value="ERYTHROID DIFFERENTIATION-RELATED FACTOR 1"/>
    <property type="match status" value="1"/>
</dbReference>
<organism evidence="2 3">
    <name type="scientific">Raphanus sativus</name>
    <name type="common">Radish</name>
    <name type="synonym">Raphanus raphanistrum var. sativus</name>
    <dbReference type="NCBI Taxonomy" id="3726"/>
    <lineage>
        <taxon>Eukaryota</taxon>
        <taxon>Viridiplantae</taxon>
        <taxon>Streptophyta</taxon>
        <taxon>Embryophyta</taxon>
        <taxon>Tracheophyta</taxon>
        <taxon>Spermatophyta</taxon>
        <taxon>Magnoliopsida</taxon>
        <taxon>eudicotyledons</taxon>
        <taxon>Gunneridae</taxon>
        <taxon>Pentapetalae</taxon>
        <taxon>rosids</taxon>
        <taxon>malvids</taxon>
        <taxon>Brassicales</taxon>
        <taxon>Brassicaceae</taxon>
        <taxon>Brassiceae</taxon>
        <taxon>Raphanus</taxon>
    </lineage>
</organism>
<dbReference type="InterPro" id="IPR011990">
    <property type="entry name" value="TPR-like_helical_dom_sf"/>
</dbReference>
<evidence type="ECO:0000313" key="2">
    <source>
        <dbReference type="Proteomes" id="UP000504610"/>
    </source>
</evidence>
<sequence length="869" mass="97372">MNISSPYNLSLQTPPTMSSSTYFPKRIACMEIVTSEENIDESVPVFKVVSREKTCPAPRFRHLPTDDDLIPAPATASASNLSDAWDETLVVSGLVKYQDEIGLIADVELLKKLFSTPYTRAGLSLEVQRIGDTLVLKPSPGPEVDEDEGCKTQLDESLYQSFVTQSLRSEDSEESRRRLFICQLGDIQMLVGSKLHRFRNEEELDVNLLLLDVSKRLSRLPWLEAWLQNIMTDVPELGVCHHDNGVLKGYEYLSTSEICSVKQTSAYIVQQNAHQILSFLRSNCKDDPGLYWLYRSPGEDVIQLFHFSSKNHSSGEGITCTTHLTSKMRTDSMFSLGKLLHKLALSVEAEAPIKCATFLTKCLNVLDEQEHMVVRSDAHELFARLLLKRQADFISECKEGVQGQVMIEFKLNDNYSCCYEAVPLSVPETVPILVLPKYLAVYHVRQAVNSLMWSQQLQPASEALTPKLSSQLHLQCEAGLSLGAAYLEAKQQLQGAFNIINQACRSHISLPEKPHGTVFISSMELPFLAESWFVVGDLFALCYGEPVGEFKLTPSDLGNVLEETTTEDRILKFLKSPLSVGVVENLVDAGKCYKECLTAIRKLPDGKFVQTLTEHLGSLHIKLGDLLSRVGNFVTAKDAYDAAIYAFKEAKAHVGPAQEEKVRVYKYLADAYFSLGLCLAKGMMDDGCARQNIREALNLYEGDVLCNTCAEETANAFLELAQCFQTSCMRLYKSNQWKTASSFASLALGNWQKSSLYYNAENFPEKFLATLTDMATFSLKLPNSHPKAALDILLDGRHVSETTAKGSESWNLFWNKLREVLLSMLHQAKKAEDKNIEKLSEIYLRSLRSNDRTFLTETHAEISVLQKRV</sequence>
<accession>A0A6J0KG28</accession>
<dbReference type="RefSeq" id="XP_018446481.1">
    <property type="nucleotide sequence ID" value="XM_018590979.2"/>
</dbReference>
<dbReference type="GeneID" id="108818112"/>
<dbReference type="KEGG" id="rsz:108818112"/>
<dbReference type="OrthoDB" id="419432at2759"/>
<dbReference type="PANTHER" id="PTHR15000">
    <property type="entry name" value="ERYTHROID DIFFERENTIATION-RELATED FACTOR 1"/>
    <property type="match status" value="1"/>
</dbReference>
<name>A0A6J0KG28_RAPSA</name>
<feature type="domain" description="EDRF1 N-terminal" evidence="1">
    <location>
        <begin position="178"/>
        <end position="387"/>
    </location>
</feature>